<evidence type="ECO:0000256" key="4">
    <source>
        <dbReference type="ARBA" id="ARBA00022833"/>
    </source>
</evidence>
<dbReference type="PANTHER" id="PTHR10131">
    <property type="entry name" value="TNF RECEPTOR ASSOCIATED FACTOR"/>
    <property type="match status" value="1"/>
</dbReference>
<evidence type="ECO:0000256" key="5">
    <source>
        <dbReference type="PROSITE-ProRule" id="PRU00175"/>
    </source>
</evidence>
<evidence type="ECO:0000313" key="9">
    <source>
        <dbReference type="Proteomes" id="UP000007879"/>
    </source>
</evidence>
<dbReference type="GO" id="GO:0005737">
    <property type="term" value="C:cytoplasm"/>
    <property type="evidence" value="ECO:0007669"/>
    <property type="project" value="UniProtKB-SubCell"/>
</dbReference>
<keyword evidence="4" id="KW-0862">Zinc</keyword>
<dbReference type="Gene3D" id="3.30.40.10">
    <property type="entry name" value="Zinc/RING finger domain, C3HC4 (zinc finger)"/>
    <property type="match status" value="1"/>
</dbReference>
<dbReference type="GO" id="GO:0005164">
    <property type="term" value="F:tumor necrosis factor receptor binding"/>
    <property type="evidence" value="ECO:0007669"/>
    <property type="project" value="TreeGrafter"/>
</dbReference>
<dbReference type="GO" id="GO:0008270">
    <property type="term" value="F:zinc ion binding"/>
    <property type="evidence" value="ECO:0007669"/>
    <property type="project" value="UniProtKB-KW"/>
</dbReference>
<feature type="domain" description="MATH" evidence="7">
    <location>
        <begin position="330"/>
        <end position="479"/>
    </location>
</feature>
<evidence type="ECO:0000256" key="2">
    <source>
        <dbReference type="ARBA" id="ARBA00022490"/>
    </source>
</evidence>
<protein>
    <recommendedName>
        <fullName evidence="10">RING-type domain-containing protein</fullName>
    </recommendedName>
</protein>
<comment type="subcellular location">
    <subcellularLocation>
        <location evidence="1">Cytoplasm</location>
    </subcellularLocation>
</comment>
<name>A0A1X7VUS0_AMPQE</name>
<dbReference type="PANTHER" id="PTHR10131:SF138">
    <property type="entry name" value="RE66324P"/>
    <property type="match status" value="1"/>
</dbReference>
<accession>A0A1X7VUS0</accession>
<dbReference type="eggNOG" id="KOG0297">
    <property type="taxonomic scope" value="Eukaryota"/>
</dbReference>
<dbReference type="GO" id="GO:0043122">
    <property type="term" value="P:regulation of canonical NF-kappaB signal transduction"/>
    <property type="evidence" value="ECO:0007669"/>
    <property type="project" value="TreeGrafter"/>
</dbReference>
<dbReference type="GO" id="GO:0009898">
    <property type="term" value="C:cytoplasmic side of plasma membrane"/>
    <property type="evidence" value="ECO:0007669"/>
    <property type="project" value="TreeGrafter"/>
</dbReference>
<dbReference type="InParanoid" id="A0A1X7VUS0"/>
<dbReference type="InterPro" id="IPR002083">
    <property type="entry name" value="MATH/TRAF_dom"/>
</dbReference>
<evidence type="ECO:0000259" key="6">
    <source>
        <dbReference type="PROSITE" id="PS50089"/>
    </source>
</evidence>
<keyword evidence="3 5" id="KW-0479">Metal-binding</keyword>
<organism evidence="8">
    <name type="scientific">Amphimedon queenslandica</name>
    <name type="common">Sponge</name>
    <dbReference type="NCBI Taxonomy" id="400682"/>
    <lineage>
        <taxon>Eukaryota</taxon>
        <taxon>Metazoa</taxon>
        <taxon>Porifera</taxon>
        <taxon>Demospongiae</taxon>
        <taxon>Heteroscleromorpha</taxon>
        <taxon>Haplosclerida</taxon>
        <taxon>Niphatidae</taxon>
        <taxon>Amphimedon</taxon>
    </lineage>
</organism>
<evidence type="ECO:0008006" key="10">
    <source>
        <dbReference type="Google" id="ProtNLM"/>
    </source>
</evidence>
<dbReference type="InterPro" id="IPR013083">
    <property type="entry name" value="Znf_RING/FYVE/PHD"/>
</dbReference>
<reference evidence="9" key="1">
    <citation type="journal article" date="2010" name="Nature">
        <title>The Amphimedon queenslandica genome and the evolution of animal complexity.</title>
        <authorList>
            <person name="Srivastava M."/>
            <person name="Simakov O."/>
            <person name="Chapman J."/>
            <person name="Fahey B."/>
            <person name="Gauthier M.E."/>
            <person name="Mitros T."/>
            <person name="Richards G.S."/>
            <person name="Conaco C."/>
            <person name="Dacre M."/>
            <person name="Hellsten U."/>
            <person name="Larroux C."/>
            <person name="Putnam N.H."/>
            <person name="Stanke M."/>
            <person name="Adamska M."/>
            <person name="Darling A."/>
            <person name="Degnan S.M."/>
            <person name="Oakley T.H."/>
            <person name="Plachetzki D.C."/>
            <person name="Zhai Y."/>
            <person name="Adamski M."/>
            <person name="Calcino A."/>
            <person name="Cummins S.F."/>
            <person name="Goodstein D.M."/>
            <person name="Harris C."/>
            <person name="Jackson D.J."/>
            <person name="Leys S.P."/>
            <person name="Shu S."/>
            <person name="Woodcroft B.J."/>
            <person name="Vervoort M."/>
            <person name="Kosik K.S."/>
            <person name="Manning G."/>
            <person name="Degnan B.M."/>
            <person name="Rokhsar D.S."/>
        </authorList>
    </citation>
    <scope>NUCLEOTIDE SEQUENCE [LARGE SCALE GENOMIC DNA]</scope>
</reference>
<feature type="domain" description="MATH" evidence="7">
    <location>
        <begin position="496"/>
        <end position="631"/>
    </location>
</feature>
<keyword evidence="2" id="KW-0963">Cytoplasm</keyword>
<dbReference type="SMART" id="SM00061">
    <property type="entry name" value="MATH"/>
    <property type="match status" value="3"/>
</dbReference>
<dbReference type="InterPro" id="IPR008974">
    <property type="entry name" value="TRAF-like"/>
</dbReference>
<sequence length="1139" mass="131793">MSQQEHQIQFVNPPQFDCDCPVCFEPFKELQEVCQTTCCGSHICFDCTTRLKYAADKCPNCREEDVDAIVDKFFFRLYKNLEVRCYNSHAGCVWTGELRHLDEHAERNCQSSSVHRRAMISCPNRCASPKMQRDAVKNHLESDCPLRAVLPAIGVIPIAANGEISIAPFSFTMTNYQQHLNSGEPWYSPSFYTHEEGYRLIVRVDANLHMKSHHLSVHVCVLKGDYDDQLQWPLQAKVEISLHNWRENDTSITKSIYLPGDEYCKQVHVDQIALWGKGITDFASNEELQYQPSKNTQYICYECLSFRVERIKILPKPSPTLILPPWAKRNCVNHFVLNSFERSKNIESTQFFGPPFYTHENGYKLAVVVYPNGFGAGTGTHVSVFATLMKTDQDSFLIWPFNGEIKIDLINWRGDHSHKSCTIMFDGNAPTEATMKPLFDFSNSLHGYEKFITQSRLAYNQSTNTEYLHNDCLIFKVAFAVAYSTPFWREQGLGYTSALEFTLDKFTIKNLHQNPYYSEPFFSNGYKMQICVKGNVKGYFSVYVHLMKGPNDDYLMWPFCGDVLMELVNWIDETSHFTKLIQVSPKVNGNACDRVIVGEKNKGVGHAQFIHYSLLTGNFFYDETLYFRVKEVTIHSNELSLMRPRWQKPDDESPFCEFTIVNVSKLMERSTYLYSPDFYTHFEGYKMCIEIQFSSSEQKIGLYARLQKGENDENLIWPLEASIVVQLVNWQEDAHHHTFTIHFDEDSIIESKSQVTTGDSAPSGCEAESFISYYSLKYNGNADTQYLHDDCLRFKVKEVIVYSTPSILKAPLWQRMLSNYFEITLTRFMDQVRLGSPYLSPSFYTSARGYRLRFNVHSVTRANGENILIYINCFLMKGPYDDELQWPITADVVIDILNWNSDSNHYRVVLQFNDDSHNGARARVEAEGVELSPFCIQSKAIPINELFPAYESNTQYLIEDNMRIRIYDTAVYSTHLEKLVPDWMSAGWFNKPLLGASVPGVHQHIAYKTKHISKPFYTHRNGYKLRLEVNPYGTGKDVTINARLLKGEFDRKLKWPMDIDITIEIINWKQNNFHILKLISFKYAFDDTRMPVNDTEEAAKNAWGLPDFCPHHQFFTNTPDIQYIYNNCMFIKVRGVIIR</sequence>
<evidence type="ECO:0000313" key="8">
    <source>
        <dbReference type="EnsemblMetazoa" id="Aqu2.1.43862_001"/>
    </source>
</evidence>
<dbReference type="AlphaFoldDB" id="A0A1X7VUS0"/>
<dbReference type="PROSITE" id="PS50089">
    <property type="entry name" value="ZF_RING_2"/>
    <property type="match status" value="1"/>
</dbReference>
<dbReference type="SUPFAM" id="SSF49599">
    <property type="entry name" value="TRAF domain-like"/>
    <property type="match status" value="7"/>
</dbReference>
<feature type="domain" description="MATH" evidence="7">
    <location>
        <begin position="653"/>
        <end position="798"/>
    </location>
</feature>
<dbReference type="Proteomes" id="UP000007879">
    <property type="component" value="Unassembled WGS sequence"/>
</dbReference>
<keyword evidence="3 5" id="KW-0863">Zinc-finger</keyword>
<gene>
    <name evidence="8" type="primary">109590300</name>
</gene>
<dbReference type="PROSITE" id="PS50144">
    <property type="entry name" value="MATH"/>
    <property type="match status" value="3"/>
</dbReference>
<dbReference type="EnsemblMetazoa" id="Aqu2.1.43862_001">
    <property type="protein sequence ID" value="Aqu2.1.43862_001"/>
    <property type="gene ID" value="Aqu2.1.43862"/>
</dbReference>
<dbReference type="EnsemblMetazoa" id="XM_020006242.1">
    <property type="protein sequence ID" value="XP_019861801.1"/>
    <property type="gene ID" value="LOC109590300"/>
</dbReference>
<proteinExistence type="predicted"/>
<dbReference type="InterPro" id="IPR049342">
    <property type="entry name" value="TRAF1-6_MATH_dom"/>
</dbReference>
<keyword evidence="9" id="KW-1185">Reference proteome</keyword>
<feature type="domain" description="RING-type" evidence="6">
    <location>
        <begin position="20"/>
        <end position="62"/>
    </location>
</feature>
<dbReference type="InterPro" id="IPR001841">
    <property type="entry name" value="Znf_RING"/>
</dbReference>
<evidence type="ECO:0000256" key="1">
    <source>
        <dbReference type="ARBA" id="ARBA00004496"/>
    </source>
</evidence>
<dbReference type="Gene3D" id="2.60.210.10">
    <property type="entry name" value="Apoptosis, Tumor Necrosis Factor Receptor Associated Protein 2, Chain A"/>
    <property type="match status" value="6"/>
</dbReference>
<reference evidence="8" key="2">
    <citation type="submission" date="2017-05" db="UniProtKB">
        <authorList>
            <consortium name="EnsemblMetazoa"/>
        </authorList>
    </citation>
    <scope>IDENTIFICATION</scope>
</reference>
<dbReference type="OrthoDB" id="6105938at2759"/>
<dbReference type="KEGG" id="aqu:109590300"/>
<dbReference type="Pfam" id="PF21355">
    <property type="entry name" value="TRAF-mep_MATH"/>
    <property type="match status" value="6"/>
</dbReference>
<evidence type="ECO:0000256" key="3">
    <source>
        <dbReference type="ARBA" id="ARBA00022771"/>
    </source>
</evidence>
<evidence type="ECO:0000259" key="7">
    <source>
        <dbReference type="PROSITE" id="PS50144"/>
    </source>
</evidence>